<dbReference type="PROSITE" id="PS00710">
    <property type="entry name" value="PGM_PMM"/>
    <property type="match status" value="1"/>
</dbReference>
<evidence type="ECO:0000259" key="8">
    <source>
        <dbReference type="Pfam" id="PF00408"/>
    </source>
</evidence>
<dbReference type="PANTHER" id="PTHR43771:SF1">
    <property type="entry name" value="PHOSPHOMANNOMUTASE"/>
    <property type="match status" value="1"/>
</dbReference>
<dbReference type="InterPro" id="IPR016066">
    <property type="entry name" value="A-D-PHexomutase_CS"/>
</dbReference>
<feature type="domain" description="Alpha-D-phosphohexomutase alpha/beta/alpha" evidence="10">
    <location>
        <begin position="150"/>
        <end position="246"/>
    </location>
</feature>
<dbReference type="Pfam" id="PF00408">
    <property type="entry name" value="PGM_PMM_IV"/>
    <property type="match status" value="1"/>
</dbReference>
<feature type="binding site" evidence="6">
    <location>
        <position position="233"/>
    </location>
    <ligand>
        <name>Mg(2+)</name>
        <dbReference type="ChEBI" id="CHEBI:18420"/>
    </ligand>
</feature>
<dbReference type="InterPro" id="IPR023666">
    <property type="entry name" value="GlmM_arc"/>
</dbReference>
<dbReference type="InterPro" id="IPR036900">
    <property type="entry name" value="A-D-PHexomutase_C_sf"/>
</dbReference>
<evidence type="ECO:0000256" key="5">
    <source>
        <dbReference type="ARBA" id="ARBA00023235"/>
    </source>
</evidence>
<keyword evidence="4 6" id="KW-0460">Magnesium</keyword>
<dbReference type="PANTHER" id="PTHR43771">
    <property type="entry name" value="PHOSPHOMANNOMUTASE"/>
    <property type="match status" value="1"/>
</dbReference>
<dbReference type="EC" id="5.4.2.10" evidence="6"/>
<feature type="domain" description="Alpha-D-phosphohexomutase alpha/beta/alpha" evidence="9">
    <location>
        <begin position="3"/>
        <end position="132"/>
    </location>
</feature>
<dbReference type="Gene3D" id="3.40.120.10">
    <property type="entry name" value="Alpha-D-Glucose-1,6-Bisphosphate, subunit A, domain 3"/>
    <property type="match status" value="3"/>
</dbReference>
<dbReference type="InterPro" id="IPR005844">
    <property type="entry name" value="A-D-PHexomutase_a/b/a-I"/>
</dbReference>
<evidence type="ECO:0000259" key="11">
    <source>
        <dbReference type="Pfam" id="PF02880"/>
    </source>
</evidence>
<protein>
    <recommendedName>
        <fullName evidence="6">Probable phosphoglucosamine mutase</fullName>
        <ecNumber evidence="6">5.4.2.10</ecNumber>
    </recommendedName>
</protein>
<feature type="binding site" evidence="6">
    <location>
        <position position="237"/>
    </location>
    <ligand>
        <name>Mg(2+)</name>
        <dbReference type="ChEBI" id="CHEBI:18420"/>
    </ligand>
</feature>
<feature type="binding site" evidence="6">
    <location>
        <position position="235"/>
    </location>
    <ligand>
        <name>Mg(2+)</name>
        <dbReference type="ChEBI" id="CHEBI:18420"/>
    </ligand>
</feature>
<evidence type="ECO:0000256" key="7">
    <source>
        <dbReference type="RuleBase" id="RU004326"/>
    </source>
</evidence>
<dbReference type="EMBL" id="JARRIG010000005">
    <property type="protein sequence ID" value="MFA4804773.1"/>
    <property type="molecule type" value="Genomic_DNA"/>
</dbReference>
<comment type="function">
    <text evidence="6">Catalyzes the conversion of glucosamine-6-phosphate to glucosamine-1-phosphate.</text>
</comment>
<accession>A0ABV4T7Y2</accession>
<dbReference type="Pfam" id="PF02878">
    <property type="entry name" value="PGM_PMM_I"/>
    <property type="match status" value="1"/>
</dbReference>
<comment type="cofactor">
    <cofactor evidence="6">
        <name>Mg(2+)</name>
        <dbReference type="ChEBI" id="CHEBI:18420"/>
    </cofactor>
    <text evidence="6">Binds 1 Mg(2+) ion per subunit.</text>
</comment>
<name>A0ABV4T7Y2_9EURY</name>
<sequence length="454" mass="49897">MGKYFGTSGIRDVVNEKLTPELALRVGLALGTYLGEGTVVIGVDTRTSSEMLKNAVISGLLATGINVIDIGLAPTPLTGFAIKLYGADAGVTITASHNPPEYNGIKVWDRNGMAYTPDKERELEGIMDSGQFKRVPWNEIGKLTREDPREEYIEEVLKRISLEGSYTVVVDTGNGAGSILSPYLQRELGNRVISLNSHPSGFFVRELEPNAKSLDMLAKTVKVVNADVGIAHDGDADRIGVIDETGRFVEYEVMLSLIAGYMLRKYGEGVVVTTVDAGFALDDYIRDLGGKVVRTRVGDVAVAEELARHGGVFGGEPSGTWIMPQWNLTPDGIFAGALVLEMIDRLGPISELAKEVPRYVTLRAKIPCPNELKKKAMEIIAKRALESFEYKRLIDIDGVRIENEEWWVLFRPSGTEPIMRITLEAHTQEKAKELMEKAERVVREAIREAQGCTT</sequence>
<dbReference type="SUPFAM" id="SSF55957">
    <property type="entry name" value="Phosphoglucomutase, C-terminal domain"/>
    <property type="match status" value="1"/>
</dbReference>
<dbReference type="InterPro" id="IPR016055">
    <property type="entry name" value="A-D-PHexomutase_a/b/a-I/II/III"/>
</dbReference>
<dbReference type="PRINTS" id="PR00509">
    <property type="entry name" value="PGMPMM"/>
</dbReference>
<feature type="active site" description="Phosphoserine intermediate" evidence="6">
    <location>
        <position position="96"/>
    </location>
</feature>
<dbReference type="Pfam" id="PF02880">
    <property type="entry name" value="PGM_PMM_III"/>
    <property type="match status" value="1"/>
</dbReference>
<comment type="PTM">
    <text evidence="6">Activated by phosphorylation.</text>
</comment>
<dbReference type="InterPro" id="IPR005846">
    <property type="entry name" value="A-D-PHexomutase_a/b/a-III"/>
</dbReference>
<dbReference type="InterPro" id="IPR005845">
    <property type="entry name" value="A-D-PHexomutase_a/b/a-II"/>
</dbReference>
<comment type="caution">
    <text evidence="12">The sequence shown here is derived from an EMBL/GenBank/DDBJ whole genome shotgun (WGS) entry which is preliminary data.</text>
</comment>
<keyword evidence="5 6" id="KW-0413">Isomerase</keyword>
<dbReference type="RefSeq" id="WP_372823962.1">
    <property type="nucleotide sequence ID" value="NZ_JARRIF010000005.1"/>
</dbReference>
<evidence type="ECO:0000256" key="1">
    <source>
        <dbReference type="ARBA" id="ARBA00010231"/>
    </source>
</evidence>
<keyword evidence="13" id="KW-1185">Reference proteome</keyword>
<dbReference type="Pfam" id="PF02879">
    <property type="entry name" value="PGM_PMM_II"/>
    <property type="match status" value="1"/>
</dbReference>
<proteinExistence type="inferred from homology"/>
<dbReference type="Proteomes" id="UP001571980">
    <property type="component" value="Unassembled WGS sequence"/>
</dbReference>
<gene>
    <name evidence="6 12" type="primary">glmM</name>
    <name evidence="12" type="ORF">P8X34_08535</name>
</gene>
<dbReference type="Gene3D" id="3.30.310.50">
    <property type="entry name" value="Alpha-D-phosphohexomutase, C-terminal domain"/>
    <property type="match status" value="1"/>
</dbReference>
<feature type="binding site" description="via phosphate group" evidence="6">
    <location>
        <position position="96"/>
    </location>
    <ligand>
        <name>Mg(2+)</name>
        <dbReference type="ChEBI" id="CHEBI:18420"/>
    </ligand>
</feature>
<feature type="domain" description="Alpha-D-phosphohexomutase C-terminal" evidence="8">
    <location>
        <begin position="366"/>
        <end position="437"/>
    </location>
</feature>
<feature type="domain" description="Alpha-D-phosphohexomutase alpha/beta/alpha" evidence="11">
    <location>
        <begin position="254"/>
        <end position="357"/>
    </location>
</feature>
<feature type="modified residue" description="Phosphoserine" evidence="6">
    <location>
        <position position="96"/>
    </location>
</feature>
<keyword evidence="2 6" id="KW-0597">Phosphoprotein</keyword>
<keyword evidence="3 6" id="KW-0479">Metal-binding</keyword>
<dbReference type="GO" id="GO:0008966">
    <property type="term" value="F:phosphoglucosamine mutase activity"/>
    <property type="evidence" value="ECO:0007669"/>
    <property type="project" value="UniProtKB-EC"/>
</dbReference>
<dbReference type="HAMAP" id="MF_01554_A">
    <property type="entry name" value="GlmM_A"/>
    <property type="match status" value="1"/>
</dbReference>
<evidence type="ECO:0000256" key="2">
    <source>
        <dbReference type="ARBA" id="ARBA00022553"/>
    </source>
</evidence>
<dbReference type="InterPro" id="IPR005843">
    <property type="entry name" value="A-D-PHexomutase_C"/>
</dbReference>
<evidence type="ECO:0000259" key="9">
    <source>
        <dbReference type="Pfam" id="PF02878"/>
    </source>
</evidence>
<evidence type="ECO:0000256" key="3">
    <source>
        <dbReference type="ARBA" id="ARBA00022723"/>
    </source>
</evidence>
<evidence type="ECO:0000313" key="12">
    <source>
        <dbReference type="EMBL" id="MFA4804773.1"/>
    </source>
</evidence>
<dbReference type="CDD" id="cd03087">
    <property type="entry name" value="PGM_like1"/>
    <property type="match status" value="1"/>
</dbReference>
<reference evidence="12 13" key="1">
    <citation type="submission" date="2023-03" db="EMBL/GenBank/DDBJ databases">
        <title>Speciation in Pyrococcus: adaptation to high temperature as a mechanism.</title>
        <authorList>
            <person name="Gu J."/>
        </authorList>
    </citation>
    <scope>NUCLEOTIDE SEQUENCE [LARGE SCALE GENOMIC DNA]</scope>
    <source>
        <strain evidence="12 13">LMOA34</strain>
    </source>
</reference>
<dbReference type="SUPFAM" id="SSF53738">
    <property type="entry name" value="Phosphoglucomutase, first 3 domains"/>
    <property type="match status" value="3"/>
</dbReference>
<comment type="catalytic activity">
    <reaction evidence="6">
        <text>alpha-D-glucosamine 1-phosphate = D-glucosamine 6-phosphate</text>
        <dbReference type="Rhea" id="RHEA:23424"/>
        <dbReference type="ChEBI" id="CHEBI:58516"/>
        <dbReference type="ChEBI" id="CHEBI:58725"/>
        <dbReference type="EC" id="5.4.2.10"/>
    </reaction>
</comment>
<dbReference type="InterPro" id="IPR005841">
    <property type="entry name" value="Alpha-D-phosphohexomutase_SF"/>
</dbReference>
<dbReference type="InterPro" id="IPR024086">
    <property type="entry name" value="GlmM_arc-type"/>
</dbReference>
<evidence type="ECO:0000259" key="10">
    <source>
        <dbReference type="Pfam" id="PF02879"/>
    </source>
</evidence>
<dbReference type="NCBIfam" id="TIGR03990">
    <property type="entry name" value="Arch_GlmM"/>
    <property type="match status" value="1"/>
</dbReference>
<comment type="similarity">
    <text evidence="1 6 7">Belongs to the phosphohexose mutase family.</text>
</comment>
<organism evidence="12 13">
    <name type="scientific">Pyrococcus kukulkanii</name>
    <dbReference type="NCBI Taxonomy" id="1609559"/>
    <lineage>
        <taxon>Archaea</taxon>
        <taxon>Methanobacteriati</taxon>
        <taxon>Methanobacteriota</taxon>
        <taxon>Thermococci</taxon>
        <taxon>Thermococcales</taxon>
        <taxon>Thermococcaceae</taxon>
        <taxon>Pyrococcus</taxon>
    </lineage>
</organism>
<evidence type="ECO:0000256" key="4">
    <source>
        <dbReference type="ARBA" id="ARBA00022842"/>
    </source>
</evidence>
<evidence type="ECO:0000256" key="6">
    <source>
        <dbReference type="HAMAP-Rule" id="MF_01554"/>
    </source>
</evidence>
<evidence type="ECO:0000313" key="13">
    <source>
        <dbReference type="Proteomes" id="UP001571980"/>
    </source>
</evidence>